<evidence type="ECO:0000313" key="4">
    <source>
        <dbReference type="Proteomes" id="UP000292307"/>
    </source>
</evidence>
<dbReference type="Proteomes" id="UP000292307">
    <property type="component" value="Chromosome"/>
</dbReference>
<reference evidence="2" key="3">
    <citation type="submission" date="2022-12" db="EMBL/GenBank/DDBJ databases">
        <authorList>
            <person name="Sun Q."/>
            <person name="Kim S."/>
        </authorList>
    </citation>
    <scope>NUCLEOTIDE SEQUENCE</scope>
    <source>
        <strain evidence="2">KCTC 12343</strain>
    </source>
</reference>
<evidence type="ECO:0000313" key="5">
    <source>
        <dbReference type="Proteomes" id="UP000628442"/>
    </source>
</evidence>
<reference evidence="2" key="1">
    <citation type="journal article" date="2014" name="Int. J. Syst. Evol. Microbiol.">
        <title>Complete genome sequence of Corynebacterium casei LMG S-19264T (=DSM 44701T), isolated from a smear-ripened cheese.</title>
        <authorList>
            <consortium name="US DOE Joint Genome Institute (JGI-PGF)"/>
            <person name="Walter F."/>
            <person name="Albersmeier A."/>
            <person name="Kalinowski J."/>
            <person name="Ruckert C."/>
        </authorList>
    </citation>
    <scope>NUCLEOTIDE SEQUENCE</scope>
    <source>
        <strain evidence="2">KCTC 12343</strain>
    </source>
</reference>
<reference evidence="3 4" key="2">
    <citation type="submission" date="2019-02" db="EMBL/GenBank/DDBJ databases">
        <title>Draft Genome Sequences of Six Type Strains of the Genus Massilia.</title>
        <authorList>
            <person name="Miess H."/>
            <person name="Frediansyhah A."/>
            <person name="Gross H."/>
        </authorList>
    </citation>
    <scope>NUCLEOTIDE SEQUENCE [LARGE SCALE GENOMIC DNA]</scope>
    <source>
        <strain evidence="3 4">DSM 17472</strain>
    </source>
</reference>
<proteinExistence type="predicted"/>
<dbReference type="AlphaFoldDB" id="A0A411X4P8"/>
<evidence type="ECO:0000256" key="1">
    <source>
        <dbReference type="SAM" id="MobiDB-lite"/>
    </source>
</evidence>
<dbReference type="EMBL" id="BMWV01000001">
    <property type="protein sequence ID" value="GGY23070.1"/>
    <property type="molecule type" value="Genomic_DNA"/>
</dbReference>
<keyword evidence="4" id="KW-1185">Reference proteome</keyword>
<dbReference type="OrthoDB" id="8527650at2"/>
<dbReference type="InterPro" id="IPR021074">
    <property type="entry name" value="Formate_DH_dsu"/>
</dbReference>
<gene>
    <name evidence="3" type="ORF">EYF70_26080</name>
    <name evidence="2" type="ORF">GCM10007387_00500</name>
</gene>
<sequence length="93" mass="10117">MNIDNLVTMANQIGSFYASFPDLEEARTGIAQHIQRYWAPRMRNRLYLHMDTARGEGLDAIVLDAMAAHRAGQEAPAVNTSVPEDADTGGDAG</sequence>
<accession>A0A411X4P8</accession>
<dbReference type="Pfam" id="PF11390">
    <property type="entry name" value="FdsD"/>
    <property type="match status" value="1"/>
</dbReference>
<organism evidence="2 5">
    <name type="scientific">Pseudoduganella albidiflava</name>
    <dbReference type="NCBI Taxonomy" id="321983"/>
    <lineage>
        <taxon>Bacteria</taxon>
        <taxon>Pseudomonadati</taxon>
        <taxon>Pseudomonadota</taxon>
        <taxon>Betaproteobacteria</taxon>
        <taxon>Burkholderiales</taxon>
        <taxon>Oxalobacteraceae</taxon>
        <taxon>Telluria group</taxon>
        <taxon>Pseudoduganella</taxon>
    </lineage>
</organism>
<name>A0A411X4P8_9BURK</name>
<dbReference type="RefSeq" id="WP_131147984.1">
    <property type="nucleotide sequence ID" value="NZ_BMWV01000001.1"/>
</dbReference>
<feature type="compositionally biased region" description="Acidic residues" evidence="1">
    <location>
        <begin position="84"/>
        <end position="93"/>
    </location>
</feature>
<feature type="region of interest" description="Disordered" evidence="1">
    <location>
        <begin position="72"/>
        <end position="93"/>
    </location>
</feature>
<protein>
    <submittedName>
        <fullName evidence="2 3">Formate dehydrogenase</fullName>
    </submittedName>
</protein>
<dbReference type="EMBL" id="CP036401">
    <property type="protein sequence ID" value="QBI03894.1"/>
    <property type="molecule type" value="Genomic_DNA"/>
</dbReference>
<dbReference type="Proteomes" id="UP000628442">
    <property type="component" value="Unassembled WGS sequence"/>
</dbReference>
<evidence type="ECO:0000313" key="3">
    <source>
        <dbReference type="EMBL" id="QBI03894.1"/>
    </source>
</evidence>
<evidence type="ECO:0000313" key="2">
    <source>
        <dbReference type="EMBL" id="GGY23070.1"/>
    </source>
</evidence>